<dbReference type="Gene3D" id="2.40.10.10">
    <property type="entry name" value="Trypsin-like serine proteases"/>
    <property type="match status" value="3"/>
</dbReference>
<dbReference type="AlphaFoldDB" id="A0A9D3M6U4"/>
<dbReference type="PROSITE" id="PS00135">
    <property type="entry name" value="TRYPSIN_SER"/>
    <property type="match status" value="1"/>
</dbReference>
<dbReference type="PANTHER" id="PTHR24278:SF39">
    <property type="entry name" value="TRANSMEMBRANE GAMMA-CARBOXYGLUTAMIC ACID PROTEIN 3"/>
    <property type="match status" value="1"/>
</dbReference>
<evidence type="ECO:0000256" key="21">
    <source>
        <dbReference type="RuleBase" id="RU363034"/>
    </source>
</evidence>
<organism evidence="26 27">
    <name type="scientific">Anguilla anguilla</name>
    <name type="common">European freshwater eel</name>
    <name type="synonym">Muraena anguilla</name>
    <dbReference type="NCBI Taxonomy" id="7936"/>
    <lineage>
        <taxon>Eukaryota</taxon>
        <taxon>Metazoa</taxon>
        <taxon>Chordata</taxon>
        <taxon>Craniata</taxon>
        <taxon>Vertebrata</taxon>
        <taxon>Euteleostomi</taxon>
        <taxon>Actinopterygii</taxon>
        <taxon>Neopterygii</taxon>
        <taxon>Teleostei</taxon>
        <taxon>Anguilliformes</taxon>
        <taxon>Anguillidae</taxon>
        <taxon>Anguilla</taxon>
    </lineage>
</organism>
<comment type="caution">
    <text evidence="26">The sequence shown here is derived from an EMBL/GenBank/DDBJ whole genome shotgun (WGS) entry which is preliminary data.</text>
</comment>
<protein>
    <recommendedName>
        <fullName evidence="4">Prothrombin</fullName>
        <ecNumber evidence="3">3.4.21.5</ecNumber>
    </recommendedName>
    <alternativeName>
        <fullName evidence="18">Coagulation factor II</fullName>
    </alternativeName>
</protein>
<evidence type="ECO:0000256" key="20">
    <source>
        <dbReference type="PROSITE-ProRule" id="PRU00121"/>
    </source>
</evidence>
<dbReference type="PRINTS" id="PR00018">
    <property type="entry name" value="KRINGLE"/>
</dbReference>
<keyword evidence="13 21" id="KW-0720">Serine protease</keyword>
<dbReference type="Gene3D" id="4.10.740.10">
    <property type="entry name" value="Coagulation Factor IX"/>
    <property type="match status" value="1"/>
</dbReference>
<dbReference type="PRINTS" id="PR01505">
    <property type="entry name" value="PROTHROMBIN"/>
</dbReference>
<evidence type="ECO:0000259" key="25">
    <source>
        <dbReference type="PROSITE" id="PS50998"/>
    </source>
</evidence>
<comment type="subcellular location">
    <subcellularLocation>
        <location evidence="2">Secreted</location>
    </subcellularLocation>
</comment>
<evidence type="ECO:0000256" key="2">
    <source>
        <dbReference type="ARBA" id="ARBA00004613"/>
    </source>
</evidence>
<evidence type="ECO:0000259" key="24">
    <source>
        <dbReference type="PROSITE" id="PS50240"/>
    </source>
</evidence>
<dbReference type="GO" id="GO:0004252">
    <property type="term" value="F:serine-type endopeptidase activity"/>
    <property type="evidence" value="ECO:0007669"/>
    <property type="project" value="UniProtKB-EC"/>
</dbReference>
<evidence type="ECO:0000256" key="4">
    <source>
        <dbReference type="ARBA" id="ARBA00014840"/>
    </source>
</evidence>
<dbReference type="Pfam" id="PF09396">
    <property type="entry name" value="Thrombin_light"/>
    <property type="match status" value="1"/>
</dbReference>
<keyword evidence="8 20" id="KW-0420">Kringle</keyword>
<keyword evidence="14" id="KW-0106">Calcium</keyword>
<comment type="caution">
    <text evidence="20">Lacks conserved residue(s) required for the propagation of feature annotation.</text>
</comment>
<dbReference type="CDD" id="cd00108">
    <property type="entry name" value="KR"/>
    <property type="match status" value="1"/>
</dbReference>
<dbReference type="PANTHER" id="PTHR24278">
    <property type="entry name" value="COAGULATION FACTOR"/>
    <property type="match status" value="1"/>
</dbReference>
<evidence type="ECO:0000256" key="19">
    <source>
        <dbReference type="ARBA" id="ARBA00049579"/>
    </source>
</evidence>
<dbReference type="SMART" id="SM00130">
    <property type="entry name" value="KR"/>
    <property type="match status" value="1"/>
</dbReference>
<keyword evidence="9 21" id="KW-0645">Protease</keyword>
<dbReference type="PROSITE" id="PS00134">
    <property type="entry name" value="TRYPSIN_HIS"/>
    <property type="match status" value="1"/>
</dbReference>
<feature type="chain" id="PRO_5038547849" description="Prothrombin" evidence="22">
    <location>
        <begin position="24"/>
        <end position="563"/>
    </location>
</feature>
<dbReference type="CDD" id="cd00190">
    <property type="entry name" value="Tryp_SPc"/>
    <property type="match status" value="1"/>
</dbReference>
<dbReference type="FunFam" id="4.10.740.10:FF:000001">
    <property type="entry name" value="vitamin K-dependent protein S"/>
    <property type="match status" value="1"/>
</dbReference>
<evidence type="ECO:0000256" key="7">
    <source>
        <dbReference type="ARBA" id="ARBA00022525"/>
    </source>
</evidence>
<dbReference type="Gene3D" id="2.40.20.10">
    <property type="entry name" value="Plasminogen Kringle 4"/>
    <property type="match status" value="2"/>
</dbReference>
<evidence type="ECO:0000256" key="10">
    <source>
        <dbReference type="ARBA" id="ARBA00022685"/>
    </source>
</evidence>
<evidence type="ECO:0000313" key="27">
    <source>
        <dbReference type="Proteomes" id="UP001044222"/>
    </source>
</evidence>
<dbReference type="PROSITE" id="PS50070">
    <property type="entry name" value="KRINGLE_2"/>
    <property type="match status" value="1"/>
</dbReference>
<dbReference type="Pfam" id="PF00051">
    <property type="entry name" value="Kringle"/>
    <property type="match status" value="1"/>
</dbReference>
<dbReference type="InterPro" id="IPR035972">
    <property type="entry name" value="GLA-like_dom_SF"/>
</dbReference>
<keyword evidence="10" id="KW-0165">Cleavage on pair of basic residues</keyword>
<evidence type="ECO:0000256" key="1">
    <source>
        <dbReference type="ARBA" id="ARBA00001621"/>
    </source>
</evidence>
<dbReference type="InterPro" id="IPR013806">
    <property type="entry name" value="Kringle-like"/>
</dbReference>
<evidence type="ECO:0000256" key="22">
    <source>
        <dbReference type="SAM" id="SignalP"/>
    </source>
</evidence>
<reference evidence="26" key="1">
    <citation type="submission" date="2021-01" db="EMBL/GenBank/DDBJ databases">
        <title>A chromosome-scale assembly of European eel, Anguilla anguilla.</title>
        <authorList>
            <person name="Henkel C."/>
            <person name="Jong-Raadsen S.A."/>
            <person name="Dufour S."/>
            <person name="Weltzien F.-A."/>
            <person name="Palstra A.P."/>
            <person name="Pelster B."/>
            <person name="Spaink H.P."/>
            <person name="Van Den Thillart G.E."/>
            <person name="Jansen H."/>
            <person name="Zahm M."/>
            <person name="Klopp C."/>
            <person name="Cedric C."/>
            <person name="Louis A."/>
            <person name="Berthelot C."/>
            <person name="Parey E."/>
            <person name="Roest Crollius H."/>
            <person name="Montfort J."/>
            <person name="Robinson-Rechavi M."/>
            <person name="Bucao C."/>
            <person name="Bouchez O."/>
            <person name="Gislard M."/>
            <person name="Lluch J."/>
            <person name="Milhes M."/>
            <person name="Lampietro C."/>
            <person name="Lopez Roques C."/>
            <person name="Donnadieu C."/>
            <person name="Braasch I."/>
            <person name="Desvignes T."/>
            <person name="Postlethwait J."/>
            <person name="Bobe J."/>
            <person name="Guiguen Y."/>
            <person name="Dirks R."/>
        </authorList>
    </citation>
    <scope>NUCLEOTIDE SEQUENCE</scope>
    <source>
        <strain evidence="26">Tag_6206</strain>
        <tissue evidence="26">Liver</tissue>
    </source>
</reference>
<dbReference type="InterPro" id="IPR001254">
    <property type="entry name" value="Trypsin_dom"/>
</dbReference>
<dbReference type="SUPFAM" id="SSF57440">
    <property type="entry name" value="Kringle-like"/>
    <property type="match status" value="2"/>
</dbReference>
<feature type="domain" description="Gla" evidence="25">
    <location>
        <begin position="42"/>
        <end position="88"/>
    </location>
</feature>
<keyword evidence="27" id="KW-1185">Reference proteome</keyword>
<dbReference type="Gene3D" id="4.10.140.10">
    <property type="entry name" value="Thrombin light chain domain"/>
    <property type="match status" value="1"/>
</dbReference>
<dbReference type="GO" id="GO:0005509">
    <property type="term" value="F:calcium ion binding"/>
    <property type="evidence" value="ECO:0007669"/>
    <property type="project" value="InterPro"/>
</dbReference>
<dbReference type="PRINTS" id="PR00001">
    <property type="entry name" value="GLABLOOD"/>
</dbReference>
<feature type="signal peptide" evidence="22">
    <location>
        <begin position="1"/>
        <end position="23"/>
    </location>
</feature>
<dbReference type="PROSITE" id="PS50998">
    <property type="entry name" value="GLA_2"/>
    <property type="match status" value="1"/>
</dbReference>
<evidence type="ECO:0000256" key="5">
    <source>
        <dbReference type="ARBA" id="ARBA00022479"/>
    </source>
</evidence>
<evidence type="ECO:0000256" key="18">
    <source>
        <dbReference type="ARBA" id="ARBA00032835"/>
    </source>
</evidence>
<dbReference type="InterPro" id="IPR000294">
    <property type="entry name" value="GLA_domain"/>
</dbReference>
<evidence type="ECO:0000256" key="3">
    <source>
        <dbReference type="ARBA" id="ARBA00012174"/>
    </source>
</evidence>
<dbReference type="GO" id="GO:0005615">
    <property type="term" value="C:extracellular space"/>
    <property type="evidence" value="ECO:0007669"/>
    <property type="project" value="TreeGrafter"/>
</dbReference>
<dbReference type="InterPro" id="IPR033116">
    <property type="entry name" value="TRYPSIN_SER"/>
</dbReference>
<accession>A0A9D3M6U4</accession>
<evidence type="ECO:0000256" key="16">
    <source>
        <dbReference type="ARBA" id="ARBA00023157"/>
    </source>
</evidence>
<evidence type="ECO:0000256" key="14">
    <source>
        <dbReference type="ARBA" id="ARBA00022837"/>
    </source>
</evidence>
<dbReference type="InterPro" id="IPR017857">
    <property type="entry name" value="Coagulation_fac-like_Gla_dom"/>
</dbReference>
<gene>
    <name evidence="26" type="ORF">ANANG_G00209900</name>
</gene>
<feature type="disulfide bond" evidence="20">
    <location>
        <begin position="112"/>
        <end position="189"/>
    </location>
</feature>
<dbReference type="PROSITE" id="PS00011">
    <property type="entry name" value="GLA_1"/>
    <property type="match status" value="1"/>
</dbReference>
<comment type="catalytic activity">
    <reaction evidence="1">
        <text>Selective cleavage of Arg-|-Gly bonds in fibrinogen to form fibrin and release fibrinopeptides A and B.</text>
        <dbReference type="EC" id="3.4.21.5"/>
    </reaction>
</comment>
<dbReference type="InterPro" id="IPR009003">
    <property type="entry name" value="Peptidase_S1_PA"/>
</dbReference>
<dbReference type="InterPro" id="IPR018114">
    <property type="entry name" value="TRYPSIN_HIS"/>
</dbReference>
<sequence>MGGIQQALLLSFILFSVLQITLCENVFLDRDLASQVFVRARRANSFLEEVKPGDLERECLEEICDKEEAREVFEQTEPTTRFWNQYVDCKGTGLPRDVKGLQTLRTCLDGNCSSGIGVNYQGDRSVTVSGRLCQYWTSKFPHRITEFNVTLDPTLIQNYCRNPDNSPTGPWCFTRDATVRREPCAVPICGQPFVPPPLPPTIDAKATYTKKDCLANNGMDYTGDLSVTMRGFKCLPWKSPKAKGPGALWTSPTSPWTTVIWSCVMNRLIYSPRSFGKGELVCGERPKFERENKQDSTEEELLESYRAGRIVKGKEAEVGSAPWQVMLYKKSPQELLCGASLISDEWILTAAHCILYPPWGKNFTISDIIVRLGKHQRARFERNTEIIVAIDDIIVHPKYNWKENLDRDIALLHMRRPVTFTDVVHPICLPTKKIAKTDVSRAGGTSTRRGLPPPTLLPTVLQQIHLPIVDQSTCRDSTAIRVTDNMFCAGFKPDDQQSGDACEGDSGGPFVMKSPEDNRWYQVGIVSWGEGCDRDGKYGFYTHLFRMRRWMRKVIEKADEGDD</sequence>
<keyword evidence="6" id="KW-0011">Acute phase</keyword>
<dbReference type="PROSITE" id="PS50240">
    <property type="entry name" value="TRYPSIN_DOM"/>
    <property type="match status" value="1"/>
</dbReference>
<dbReference type="SUPFAM" id="SSF57630">
    <property type="entry name" value="GLA-domain"/>
    <property type="match status" value="1"/>
</dbReference>
<feature type="disulfide bond" evidence="20">
    <location>
        <begin position="133"/>
        <end position="172"/>
    </location>
</feature>
<dbReference type="InterPro" id="IPR037111">
    <property type="entry name" value="Thrombin_light_chain_sf"/>
</dbReference>
<dbReference type="InterPro" id="IPR000001">
    <property type="entry name" value="Kringle"/>
</dbReference>
<dbReference type="EMBL" id="JAFIRN010000011">
    <property type="protein sequence ID" value="KAG5839888.1"/>
    <property type="molecule type" value="Genomic_DNA"/>
</dbReference>
<evidence type="ECO:0000256" key="17">
    <source>
        <dbReference type="ARBA" id="ARBA00023180"/>
    </source>
</evidence>
<dbReference type="Pfam" id="PF00594">
    <property type="entry name" value="Gla"/>
    <property type="match status" value="1"/>
</dbReference>
<evidence type="ECO:0000256" key="11">
    <source>
        <dbReference type="ARBA" id="ARBA00022729"/>
    </source>
</evidence>
<dbReference type="SMART" id="SM00020">
    <property type="entry name" value="Tryp_SPc"/>
    <property type="match status" value="1"/>
</dbReference>
<evidence type="ECO:0000259" key="23">
    <source>
        <dbReference type="PROSITE" id="PS50070"/>
    </source>
</evidence>
<dbReference type="Pfam" id="PF00089">
    <property type="entry name" value="Trypsin"/>
    <property type="match status" value="1"/>
</dbReference>
<dbReference type="InterPro" id="IPR018056">
    <property type="entry name" value="Kringle_CS"/>
</dbReference>
<keyword evidence="7" id="KW-0964">Secreted</keyword>
<evidence type="ECO:0000313" key="26">
    <source>
        <dbReference type="EMBL" id="KAG5839888.1"/>
    </source>
</evidence>
<evidence type="ECO:0000256" key="15">
    <source>
        <dbReference type="ARBA" id="ARBA00023145"/>
    </source>
</evidence>
<proteinExistence type="predicted"/>
<evidence type="ECO:0000256" key="6">
    <source>
        <dbReference type="ARBA" id="ARBA00022486"/>
    </source>
</evidence>
<comment type="function">
    <text evidence="19">Thrombin, which cleaves bonds after Arg and Lys, converts fibrinogen to fibrin and activates factors V, VII, VIII, XIII, and, in complex with thrombomodulin, protein C. Functions in blood homeostasis, inflammation and wound healing. Activates coagulation factor XI (F11); activation is promoted by the contact with negatively charged surfaces. Triggers the production of pro-inflammatory cytokines, such as MCP-1/CCL2 and IL8/CXCL8, in endothelial cells.</text>
</comment>
<evidence type="ECO:0000256" key="13">
    <source>
        <dbReference type="ARBA" id="ARBA00022825"/>
    </source>
</evidence>
<keyword evidence="11 22" id="KW-0732">Signal</keyword>
<dbReference type="GO" id="GO:0006508">
    <property type="term" value="P:proteolysis"/>
    <property type="evidence" value="ECO:0007669"/>
    <property type="project" value="UniProtKB-KW"/>
</dbReference>
<dbReference type="InterPro" id="IPR001314">
    <property type="entry name" value="Peptidase_S1A"/>
</dbReference>
<dbReference type="SMART" id="SM00069">
    <property type="entry name" value="GLA"/>
    <property type="match status" value="1"/>
</dbReference>
<evidence type="ECO:0000256" key="8">
    <source>
        <dbReference type="ARBA" id="ARBA00022572"/>
    </source>
</evidence>
<keyword evidence="16 20" id="KW-1015">Disulfide bond</keyword>
<dbReference type="FunFam" id="2.40.10.10:FF:000120">
    <property type="entry name" value="Putative serine protease"/>
    <property type="match status" value="1"/>
</dbReference>
<dbReference type="GO" id="GO:0006953">
    <property type="term" value="P:acute-phase response"/>
    <property type="evidence" value="ECO:0007669"/>
    <property type="project" value="UniProtKB-KW"/>
</dbReference>
<dbReference type="InterPro" id="IPR038178">
    <property type="entry name" value="Kringle_sf"/>
</dbReference>
<dbReference type="PRINTS" id="PR00722">
    <property type="entry name" value="CHYMOTRYPSIN"/>
</dbReference>
<name>A0A9D3M6U4_ANGAN</name>
<keyword evidence="5" id="KW-0301">Gamma-carboxyglutamic acid</keyword>
<feature type="domain" description="Kringle" evidence="23">
    <location>
        <begin position="111"/>
        <end position="189"/>
    </location>
</feature>
<keyword evidence="12 21" id="KW-0378">Hydrolase</keyword>
<dbReference type="PROSITE" id="PS00021">
    <property type="entry name" value="KRINGLE_1"/>
    <property type="match status" value="1"/>
</dbReference>
<keyword evidence="15" id="KW-0865">Zymogen</keyword>
<dbReference type="Proteomes" id="UP001044222">
    <property type="component" value="Chromosome 11"/>
</dbReference>
<evidence type="ECO:0000256" key="12">
    <source>
        <dbReference type="ARBA" id="ARBA00022801"/>
    </source>
</evidence>
<evidence type="ECO:0000256" key="9">
    <source>
        <dbReference type="ARBA" id="ARBA00022670"/>
    </source>
</evidence>
<dbReference type="GO" id="GO:0007596">
    <property type="term" value="P:blood coagulation"/>
    <property type="evidence" value="ECO:0007669"/>
    <property type="project" value="InterPro"/>
</dbReference>
<dbReference type="SUPFAM" id="SSF50494">
    <property type="entry name" value="Trypsin-like serine proteases"/>
    <property type="match status" value="1"/>
</dbReference>
<keyword evidence="17" id="KW-0325">Glycoprotein</keyword>
<dbReference type="InterPro" id="IPR003966">
    <property type="entry name" value="Prothrombin/thrombin"/>
</dbReference>
<feature type="domain" description="Peptidase S1" evidence="24">
    <location>
        <begin position="310"/>
        <end position="556"/>
    </location>
</feature>
<dbReference type="InterPro" id="IPR043504">
    <property type="entry name" value="Peptidase_S1_PA_chymotrypsin"/>
</dbReference>
<dbReference type="InterPro" id="IPR050442">
    <property type="entry name" value="Peptidase_S1_coag_factors"/>
</dbReference>
<dbReference type="EC" id="3.4.21.5" evidence="3"/>
<dbReference type="InterPro" id="IPR018992">
    <property type="entry name" value="Thrombin_light_chain"/>
</dbReference>